<keyword evidence="1" id="KW-0378">Hydrolase</keyword>
<accession>A0A2S5A9K8</accession>
<dbReference type="InterPro" id="IPR011042">
    <property type="entry name" value="6-blade_b-propeller_TolB-like"/>
</dbReference>
<keyword evidence="2" id="KW-0732">Signal</keyword>
<dbReference type="Proteomes" id="UP000236893">
    <property type="component" value="Unassembled WGS sequence"/>
</dbReference>
<dbReference type="AlphaFoldDB" id="A0A2S5A9K8"/>
<dbReference type="Pfam" id="PF00326">
    <property type="entry name" value="Peptidase_S9"/>
    <property type="match status" value="1"/>
</dbReference>
<dbReference type="GO" id="GO:0006508">
    <property type="term" value="P:proteolysis"/>
    <property type="evidence" value="ECO:0007669"/>
    <property type="project" value="InterPro"/>
</dbReference>
<name>A0A2S5A9K8_9SPHI</name>
<evidence type="ECO:0000259" key="3">
    <source>
        <dbReference type="Pfam" id="PF00326"/>
    </source>
</evidence>
<evidence type="ECO:0000256" key="1">
    <source>
        <dbReference type="ARBA" id="ARBA00022801"/>
    </source>
</evidence>
<dbReference type="Gene3D" id="2.120.10.30">
    <property type="entry name" value="TolB, C-terminal domain"/>
    <property type="match status" value="1"/>
</dbReference>
<dbReference type="EMBL" id="PQVF01000001">
    <property type="protein sequence ID" value="POY38937.1"/>
    <property type="molecule type" value="Genomic_DNA"/>
</dbReference>
<dbReference type="PANTHER" id="PTHR42776:SF27">
    <property type="entry name" value="DIPEPTIDYL PEPTIDASE FAMILY MEMBER 6"/>
    <property type="match status" value="1"/>
</dbReference>
<evidence type="ECO:0000313" key="5">
    <source>
        <dbReference type="Proteomes" id="UP000236893"/>
    </source>
</evidence>
<organism evidence="4 5">
    <name type="scientific">Solitalea longa</name>
    <dbReference type="NCBI Taxonomy" id="2079460"/>
    <lineage>
        <taxon>Bacteria</taxon>
        <taxon>Pseudomonadati</taxon>
        <taxon>Bacteroidota</taxon>
        <taxon>Sphingobacteriia</taxon>
        <taxon>Sphingobacteriales</taxon>
        <taxon>Sphingobacteriaceae</taxon>
        <taxon>Solitalea</taxon>
    </lineage>
</organism>
<dbReference type="RefSeq" id="WP_103787039.1">
    <property type="nucleotide sequence ID" value="NZ_PQVF01000001.1"/>
</dbReference>
<comment type="caution">
    <text evidence="4">The sequence shown here is derived from an EMBL/GenBank/DDBJ whole genome shotgun (WGS) entry which is preliminary data.</text>
</comment>
<reference evidence="4 5" key="1">
    <citation type="submission" date="2018-01" db="EMBL/GenBank/DDBJ databases">
        <authorList>
            <person name="Gaut B.S."/>
            <person name="Morton B.R."/>
            <person name="Clegg M.T."/>
            <person name="Duvall M.R."/>
        </authorList>
    </citation>
    <scope>NUCLEOTIDE SEQUENCE [LARGE SCALE GENOMIC DNA]</scope>
    <source>
        <strain evidence="4 5">HR-AV</strain>
    </source>
</reference>
<dbReference type="PANTHER" id="PTHR42776">
    <property type="entry name" value="SERINE PEPTIDASE S9 FAMILY MEMBER"/>
    <property type="match status" value="1"/>
</dbReference>
<dbReference type="SUPFAM" id="SSF53474">
    <property type="entry name" value="alpha/beta-Hydrolases"/>
    <property type="match status" value="1"/>
</dbReference>
<dbReference type="InterPro" id="IPR001375">
    <property type="entry name" value="Peptidase_S9_cat"/>
</dbReference>
<proteinExistence type="predicted"/>
<evidence type="ECO:0000256" key="2">
    <source>
        <dbReference type="SAM" id="SignalP"/>
    </source>
</evidence>
<feature type="chain" id="PRO_5015732926" evidence="2">
    <location>
        <begin position="25"/>
        <end position="635"/>
    </location>
</feature>
<dbReference type="GO" id="GO:0004252">
    <property type="term" value="F:serine-type endopeptidase activity"/>
    <property type="evidence" value="ECO:0007669"/>
    <property type="project" value="TreeGrafter"/>
</dbReference>
<dbReference type="Gene3D" id="3.40.50.1820">
    <property type="entry name" value="alpha/beta hydrolase"/>
    <property type="match status" value="1"/>
</dbReference>
<gene>
    <name evidence="4" type="ORF">C3K47_00085</name>
</gene>
<dbReference type="SUPFAM" id="SSF82171">
    <property type="entry name" value="DPP6 N-terminal domain-like"/>
    <property type="match status" value="1"/>
</dbReference>
<feature type="signal peptide" evidence="2">
    <location>
        <begin position="1"/>
        <end position="24"/>
    </location>
</feature>
<protein>
    <submittedName>
        <fullName evidence="4">S9 family peptidase</fullName>
    </submittedName>
</protein>
<evidence type="ECO:0000313" key="4">
    <source>
        <dbReference type="EMBL" id="POY38937.1"/>
    </source>
</evidence>
<sequence length="635" mass="72436">MKIRTTLKAVLPIVVVLLLSFSQRQQPLAKAQQIPLEDFFKNPEKTNFQISPDGNYISYLAPYQNRLNIFVQKIGVDKAVRVTSDLKRDIRNYFWKANKIMYLQDAGGNENFQLFAVNADGTKPMEITQAGYRTELIDDLSSDDQHVVIQTNKRNAEVFDPYKIDLATGKATMLYENPGNITGWMVDHEGKLRVALVTDGVNSSILYRNSETDKFKTSITTDFKETVAPQFFTSDNKYVYAISSLNHDKNELVIFDLEQGKELKTVYANPDYDVEFASYSRKRNKLVAVGYTSWKSELVAMDDEAKKILDDLKSKVGEKNIGVMSISKNEDKIIFYVGADRFNKFYFYDVKNGKLDLLANTRPWLKEEHLAEMKPIKYTSRDGLTINGYLTLPVGVEPKNLPVIINPHGGPWARDEWRLNPEVQFLANRGYAVLQMNFRGSTGYGKEFWTKSFRQWGRTMQNDVSDGVAWLIKEGIADKSRVAIYGGSYGGYTTLAGITLTPDLYACAVDYVGVANMFTFMKTIPPYWEPYRKMFYEMVGDPKADSLMLAEVSPVLHADKIKAPLFIAQGANDPRVNKNESDQMVEALRKRGIEVEYMVKDNEGHGFSNQENKMDFYRTMEKFFAKHLKPEVGKN</sequence>
<keyword evidence="5" id="KW-1185">Reference proteome</keyword>
<feature type="domain" description="Peptidase S9 prolyl oligopeptidase catalytic" evidence="3">
    <location>
        <begin position="417"/>
        <end position="629"/>
    </location>
</feature>
<dbReference type="OrthoDB" id="108903at2"/>
<dbReference type="InterPro" id="IPR029058">
    <property type="entry name" value="AB_hydrolase_fold"/>
</dbReference>